<evidence type="ECO:0000256" key="1">
    <source>
        <dbReference type="SAM" id="MobiDB-lite"/>
    </source>
</evidence>
<keyword evidence="3" id="KW-1185">Reference proteome</keyword>
<organism evidence="2 3">
    <name type="scientific">Segniliparus rugosus (strain ATCC BAA-974 / DSM 45345 / CCUG 50838 / CIP 108380 / JCM 13579 / CDC 945)</name>
    <dbReference type="NCBI Taxonomy" id="679197"/>
    <lineage>
        <taxon>Bacteria</taxon>
        <taxon>Bacillati</taxon>
        <taxon>Actinomycetota</taxon>
        <taxon>Actinomycetes</taxon>
        <taxon>Mycobacteriales</taxon>
        <taxon>Segniliparaceae</taxon>
        <taxon>Segniliparus</taxon>
    </lineage>
</organism>
<proteinExistence type="predicted"/>
<sequence>MHLPVSTSPQDQFAPQTRRPALLPGPSGEQSERIAARKRVRAFNPNRTLWNRRLPVSAQKAALRLANRRRCLVVDILRQGITLGLTSREMRDFAALITGERDTRMGPLYG</sequence>
<reference evidence="2 3" key="1">
    <citation type="journal article" date="2011" name="Stand. Genomic Sci.">
        <title>High quality draft genome sequence of Segniliparus rugosus CDC 945(T)= (ATCC BAA-974(T)).</title>
        <authorList>
            <person name="Earl A.M."/>
            <person name="Desjardins C.A."/>
            <person name="Fitzgerald M.G."/>
            <person name="Arachchi H.M."/>
            <person name="Zeng Q."/>
            <person name="Mehta T."/>
            <person name="Griggs A."/>
            <person name="Birren B.W."/>
            <person name="Toney N.C."/>
            <person name="Carr J."/>
            <person name="Posey J."/>
            <person name="Butler W.R."/>
        </authorList>
    </citation>
    <scope>NUCLEOTIDE SEQUENCE [LARGE SCALE GENOMIC DNA]</scope>
    <source>
        <strain evidence="3">ATCC BAA-974 / DSM 45345 / CCUG 50838 / CIP 108380 / JCM 13579 / CDC 945</strain>
    </source>
</reference>
<feature type="region of interest" description="Disordered" evidence="1">
    <location>
        <begin position="1"/>
        <end position="34"/>
    </location>
</feature>
<accession>E5XSG9</accession>
<protein>
    <submittedName>
        <fullName evidence="2">Uncharacterized protein</fullName>
    </submittedName>
</protein>
<dbReference type="RefSeq" id="WP_007470761.1">
    <property type="nucleotide sequence ID" value="NZ_KI391953.1"/>
</dbReference>
<name>E5XSG9_SEGRC</name>
<evidence type="ECO:0000313" key="2">
    <source>
        <dbReference type="EMBL" id="EFV12705.1"/>
    </source>
</evidence>
<comment type="caution">
    <text evidence="2">The sequence shown here is derived from an EMBL/GenBank/DDBJ whole genome shotgun (WGS) entry which is preliminary data.</text>
</comment>
<gene>
    <name evidence="2" type="ORF">HMPREF9336_02441</name>
</gene>
<evidence type="ECO:0000313" key="3">
    <source>
        <dbReference type="Proteomes" id="UP000004816"/>
    </source>
</evidence>
<feature type="compositionally biased region" description="Polar residues" evidence="1">
    <location>
        <begin position="1"/>
        <end position="15"/>
    </location>
</feature>
<dbReference type="HOGENOM" id="CLU_2169330_0_0_11"/>
<dbReference type="Proteomes" id="UP000004816">
    <property type="component" value="Unassembled WGS sequence"/>
</dbReference>
<dbReference type="EMBL" id="ACZI02000002">
    <property type="protein sequence ID" value="EFV12705.1"/>
    <property type="molecule type" value="Genomic_DNA"/>
</dbReference>
<dbReference type="AlphaFoldDB" id="E5XSG9"/>